<comment type="similarity">
    <text evidence="1">Belongs to the thioredoxin family.</text>
</comment>
<dbReference type="PANTHER" id="PTHR45663">
    <property type="entry name" value="GEO12009P1"/>
    <property type="match status" value="1"/>
</dbReference>
<dbReference type="SUPFAM" id="SSF52833">
    <property type="entry name" value="Thioredoxin-like"/>
    <property type="match status" value="1"/>
</dbReference>
<dbReference type="CDD" id="cd02947">
    <property type="entry name" value="TRX_family"/>
    <property type="match status" value="1"/>
</dbReference>
<dbReference type="EMBL" id="CAJVAX010000002">
    <property type="protein sequence ID" value="CAG7613085.1"/>
    <property type="molecule type" value="Genomic_DNA"/>
</dbReference>
<evidence type="ECO:0000256" key="1">
    <source>
        <dbReference type="ARBA" id="ARBA00008987"/>
    </source>
</evidence>
<dbReference type="AlphaFoldDB" id="A0A9W4E803"/>
<evidence type="ECO:0000256" key="2">
    <source>
        <dbReference type="ARBA" id="ARBA00023284"/>
    </source>
</evidence>
<dbReference type="PANTHER" id="PTHR45663:SF11">
    <property type="entry name" value="GEO12009P1"/>
    <property type="match status" value="1"/>
</dbReference>
<dbReference type="Pfam" id="PF00085">
    <property type="entry name" value="Thioredoxin"/>
    <property type="match status" value="1"/>
</dbReference>
<proteinExistence type="inferred from homology"/>
<gene>
    <name evidence="4" type="ORF">SBRY_100119</name>
</gene>
<dbReference type="GO" id="GO:0005737">
    <property type="term" value="C:cytoplasm"/>
    <property type="evidence" value="ECO:0007669"/>
    <property type="project" value="TreeGrafter"/>
</dbReference>
<feature type="domain" description="Thioredoxin" evidence="3">
    <location>
        <begin position="10"/>
        <end position="101"/>
    </location>
</feature>
<name>A0A9W4E803_9ACTN</name>
<dbReference type="InterPro" id="IPR036249">
    <property type="entry name" value="Thioredoxin-like_sf"/>
</dbReference>
<dbReference type="RefSeq" id="WP_205046435.1">
    <property type="nucleotide sequence ID" value="NZ_CAJVAX010000002.1"/>
</dbReference>
<dbReference type="GO" id="GO:0015035">
    <property type="term" value="F:protein-disulfide reductase activity"/>
    <property type="evidence" value="ECO:0007669"/>
    <property type="project" value="TreeGrafter"/>
</dbReference>
<evidence type="ECO:0000313" key="5">
    <source>
        <dbReference type="Proteomes" id="UP001153328"/>
    </source>
</evidence>
<keyword evidence="2" id="KW-0676">Redox-active center</keyword>
<dbReference type="Gene3D" id="3.40.30.10">
    <property type="entry name" value="Glutaredoxin"/>
    <property type="match status" value="1"/>
</dbReference>
<evidence type="ECO:0000259" key="3">
    <source>
        <dbReference type="Pfam" id="PF00085"/>
    </source>
</evidence>
<sequence length="114" mass="12757">MLYLTSLPELQSAVARQTALVVGCYSDWCPASSQSKPVFERVAAAHQHWACFAKVRTDESPDIAGVLSVTAIPSFYVFRTGRLLDTLRGSVPEARLIDWIRRNLRENAQQQHIA</sequence>
<accession>A0A9W4E803</accession>
<comment type="caution">
    <text evidence="4">The sequence shown here is derived from an EMBL/GenBank/DDBJ whole genome shotgun (WGS) entry which is preliminary data.</text>
</comment>
<dbReference type="InterPro" id="IPR013766">
    <property type="entry name" value="Thioredoxin_domain"/>
</dbReference>
<organism evidence="4 5">
    <name type="scientific">Actinacidiphila bryophytorum</name>
    <dbReference type="NCBI Taxonomy" id="1436133"/>
    <lineage>
        <taxon>Bacteria</taxon>
        <taxon>Bacillati</taxon>
        <taxon>Actinomycetota</taxon>
        <taxon>Actinomycetes</taxon>
        <taxon>Kitasatosporales</taxon>
        <taxon>Streptomycetaceae</taxon>
        <taxon>Actinacidiphila</taxon>
    </lineage>
</organism>
<keyword evidence="5" id="KW-1185">Reference proteome</keyword>
<reference evidence="4" key="1">
    <citation type="submission" date="2021-06" db="EMBL/GenBank/DDBJ databases">
        <authorList>
            <person name="Arsene-Ploetze F."/>
        </authorList>
    </citation>
    <scope>NUCLEOTIDE SEQUENCE</scope>
    <source>
        <strain evidence="4">SBRY1</strain>
    </source>
</reference>
<protein>
    <recommendedName>
        <fullName evidence="3">Thioredoxin domain-containing protein</fullName>
    </recommendedName>
</protein>
<dbReference type="Proteomes" id="UP001153328">
    <property type="component" value="Unassembled WGS sequence"/>
</dbReference>
<evidence type="ECO:0000313" key="4">
    <source>
        <dbReference type="EMBL" id="CAG7613085.1"/>
    </source>
</evidence>